<dbReference type="AlphaFoldDB" id="A0A086AUD5"/>
<gene>
    <name evidence="3" type="ORF">B0A62_01020</name>
    <name evidence="2" type="ORF">IW20_00640</name>
</gene>
<protein>
    <recommendedName>
        <fullName evidence="6">Lipoprotein</fullName>
    </recommendedName>
</protein>
<sequence length="468" mass="51407">MKNKLQRITQVLLCSFLLIILGCETEKLVTDEQTPQTKNILSAKTWFDKYESNGINYELFQNLEYNWNEANLTKSEDGTETIIVPINELKKDQTEIWSQKLYLYKLGAGAYKALLFEIYPDKDVPSGSQTIEEGNFNGYMAAWDLKTGFVRASRFKNNQVVENGIVAVVSIDKKTGKAPAILPCVDDMCQTGPGGLGDPVQLRNVNIPPKNTSTPPNGAPSAYFGPRTPVTGGTNPSGFTSPGGGGGGSGTVPPTTTVNPCESIKNQNLNPEFKAKMDVLKTKTSLKKESGFAQKKDGTFKELQNGSGGTNINSLEFTIEPDIVGYMHVHIDPYENGKYDEDGNPEQEAPIKMFSPADVQQFLLLLINAKINKIPIENIFGTMVSSTGDYTLRFTGNIEDVKTDYNWGALKSTYKAAIKKDGNELGFLKFLNDNIGIKGISLYKIKKDGKSENKTLDANNKLNTTPCQ</sequence>
<organism evidence="2 4">
    <name type="scientific">Flavobacterium hydatis</name>
    <name type="common">Cytophaga aquatilis</name>
    <dbReference type="NCBI Taxonomy" id="991"/>
    <lineage>
        <taxon>Bacteria</taxon>
        <taxon>Pseudomonadati</taxon>
        <taxon>Bacteroidota</taxon>
        <taxon>Flavobacteriia</taxon>
        <taxon>Flavobacteriales</taxon>
        <taxon>Flavobacteriaceae</taxon>
        <taxon>Flavobacterium</taxon>
    </lineage>
</organism>
<dbReference type="STRING" id="991.IW20_00640"/>
<dbReference type="OrthoDB" id="1264044at2"/>
<dbReference type="Proteomes" id="UP000028712">
    <property type="component" value="Unassembled WGS sequence"/>
</dbReference>
<evidence type="ECO:0000313" key="4">
    <source>
        <dbReference type="Proteomes" id="UP000028712"/>
    </source>
</evidence>
<feature type="region of interest" description="Disordered" evidence="1">
    <location>
        <begin position="229"/>
        <end position="251"/>
    </location>
</feature>
<reference evidence="2 4" key="1">
    <citation type="submission" date="2014-07" db="EMBL/GenBank/DDBJ databases">
        <title>Genome of Flavobacterium hydatis DSM 2063.</title>
        <authorList>
            <person name="Pipes S.E."/>
            <person name="Stropko S.J."/>
            <person name="Newman J.D."/>
        </authorList>
    </citation>
    <scope>NUCLEOTIDE SEQUENCE [LARGE SCALE GENOMIC DNA]</scope>
    <source>
        <strain evidence="2 4">DSM 2063</strain>
    </source>
</reference>
<dbReference type="Proteomes" id="UP000198424">
    <property type="component" value="Unassembled WGS sequence"/>
</dbReference>
<dbReference type="PROSITE" id="PS51257">
    <property type="entry name" value="PROKAR_LIPOPROTEIN"/>
    <property type="match status" value="1"/>
</dbReference>
<evidence type="ECO:0000313" key="2">
    <source>
        <dbReference type="EMBL" id="KFF20299.1"/>
    </source>
</evidence>
<evidence type="ECO:0008006" key="6">
    <source>
        <dbReference type="Google" id="ProtNLM"/>
    </source>
</evidence>
<evidence type="ECO:0000256" key="1">
    <source>
        <dbReference type="SAM" id="MobiDB-lite"/>
    </source>
</evidence>
<dbReference type="RefSeq" id="WP_035617469.1">
    <property type="nucleotide sequence ID" value="NZ_JBEWQG010000004.1"/>
</dbReference>
<feature type="compositionally biased region" description="Gly residues" evidence="1">
    <location>
        <begin position="241"/>
        <end position="250"/>
    </location>
</feature>
<accession>A0A086AUD5</accession>
<comment type="caution">
    <text evidence="2">The sequence shown here is derived from an EMBL/GenBank/DDBJ whole genome shotgun (WGS) entry which is preliminary data.</text>
</comment>
<proteinExistence type="predicted"/>
<feature type="compositionally biased region" description="Low complexity" evidence="1">
    <location>
        <begin position="231"/>
        <end position="240"/>
    </location>
</feature>
<reference evidence="3 5" key="2">
    <citation type="submission" date="2016-11" db="EMBL/GenBank/DDBJ databases">
        <title>Whole genomes of Flavobacteriaceae.</title>
        <authorList>
            <person name="Stine C."/>
            <person name="Li C."/>
            <person name="Tadesse D."/>
        </authorList>
    </citation>
    <scope>NUCLEOTIDE SEQUENCE [LARGE SCALE GENOMIC DNA]</scope>
    <source>
        <strain evidence="3 5">ATCC 29551</strain>
    </source>
</reference>
<evidence type="ECO:0000313" key="3">
    <source>
        <dbReference type="EMBL" id="OXA98412.1"/>
    </source>
</evidence>
<dbReference type="eggNOG" id="ENOG5033HTE">
    <property type="taxonomic scope" value="Bacteria"/>
</dbReference>
<dbReference type="EMBL" id="JPRM01000001">
    <property type="protein sequence ID" value="KFF20299.1"/>
    <property type="molecule type" value="Genomic_DNA"/>
</dbReference>
<keyword evidence="5" id="KW-1185">Reference proteome</keyword>
<name>A0A086AUD5_FLAHY</name>
<evidence type="ECO:0000313" key="5">
    <source>
        <dbReference type="Proteomes" id="UP000198424"/>
    </source>
</evidence>
<dbReference type="EMBL" id="MUGY01000001">
    <property type="protein sequence ID" value="OXA98412.1"/>
    <property type="molecule type" value="Genomic_DNA"/>
</dbReference>